<gene>
    <name evidence="2" type="ORF">SAV31267_027230</name>
</gene>
<feature type="region of interest" description="Disordered" evidence="1">
    <location>
        <begin position="446"/>
        <end position="466"/>
    </location>
</feature>
<protein>
    <submittedName>
        <fullName evidence="2">Uncharacterized protein</fullName>
    </submittedName>
</protein>
<comment type="caution">
    <text evidence="2">The sequence shown here is derived from an EMBL/GenBank/DDBJ whole genome shotgun (WGS) entry which is preliminary data.</text>
</comment>
<evidence type="ECO:0000313" key="3">
    <source>
        <dbReference type="Proteomes" id="UP000299211"/>
    </source>
</evidence>
<organism evidence="2 3">
    <name type="scientific">Streptomyces avermitilis</name>
    <dbReference type="NCBI Taxonomy" id="33903"/>
    <lineage>
        <taxon>Bacteria</taxon>
        <taxon>Bacillati</taxon>
        <taxon>Actinomycetota</taxon>
        <taxon>Actinomycetes</taxon>
        <taxon>Kitasatosporales</taxon>
        <taxon>Streptomycetaceae</taxon>
        <taxon>Streptomyces</taxon>
    </lineage>
</organism>
<evidence type="ECO:0000313" key="2">
    <source>
        <dbReference type="EMBL" id="GDY73238.1"/>
    </source>
</evidence>
<dbReference type="Proteomes" id="UP000299211">
    <property type="component" value="Unassembled WGS sequence"/>
</dbReference>
<dbReference type="EMBL" id="BJHY01000001">
    <property type="protein sequence ID" value="GDY73238.1"/>
    <property type="molecule type" value="Genomic_DNA"/>
</dbReference>
<evidence type="ECO:0000256" key="1">
    <source>
        <dbReference type="SAM" id="MobiDB-lite"/>
    </source>
</evidence>
<sequence length="584" mass="61207">MLDQRLFASLAETRHVIQGARPETLGAFGALVGDREAVRLVTDALEQVEALAGAGQDDRVAVVRQPDLLQTLGEAADGDVVDAELVERPLGGRDLGLAAVDDDQLRRVGEALGAALVVLQLTVLQVTVGPLAGPLLLGEVAPEAAGDHLVHGADVVLAFEALDLEAPVLALALESVLEDHHGGHDVVALEMRDVVALDPEGRAVQVERLGDLLQGARAGGQVGGALGLVQRERLLGVALHGLHQGLLVAALRNAQRHDRSAAPGEPFLDGLHGVGQRGDENLLGHGVAGLLAVELLEGVLDEIRGGDGLDLVGDPAALAAYASAAYVEDLHGRFQLVLGDRYQVRVGRVGEHDRVLLHGLLQGPDVVAQPSGLLVLHLLGRVRHLPLQAADVRTRAACHEVAELLGEFTVLLGGDALHAGRRALADVAEEAGAAGAGGVLEDAGRAGTDGEDAQQQVDGVADRPRVPVRPEVPHALALVAAHHLHPRELLVHRHGEVRVALVVAVLDVEPGVVLLDPGVLQLQRLDLRGHHRPLHGRRRGDHGAGARVEARQVLEVARQALAQALRLPDVDHPVVLVAEFVDPG</sequence>
<dbReference type="AlphaFoldDB" id="A0A4D4MMD0"/>
<name>A0A4D4MMD0_STRAX</name>
<reference evidence="2 3" key="1">
    <citation type="submission" date="2019-04" db="EMBL/GenBank/DDBJ databases">
        <title>Draft genome sequences of Streptomyces avermitilis ATCC 31267.</title>
        <authorList>
            <person name="Komaki H."/>
            <person name="Tamura T."/>
            <person name="Hosoyama A."/>
        </authorList>
    </citation>
    <scope>NUCLEOTIDE SEQUENCE [LARGE SCALE GENOMIC DNA]</scope>
    <source>
        <strain evidence="2 3">ATCC 31267</strain>
    </source>
</reference>
<accession>A0A4D4MMD0</accession>
<proteinExistence type="predicted"/>